<evidence type="ECO:0000313" key="2">
    <source>
        <dbReference type="EMBL" id="GGM90377.1"/>
    </source>
</evidence>
<accession>A0ABQ2HSK4</accession>
<evidence type="ECO:0000313" key="3">
    <source>
        <dbReference type="Proteomes" id="UP000597656"/>
    </source>
</evidence>
<keyword evidence="1" id="KW-1133">Transmembrane helix</keyword>
<feature type="transmembrane region" description="Helical" evidence="1">
    <location>
        <begin position="45"/>
        <end position="66"/>
    </location>
</feature>
<protein>
    <submittedName>
        <fullName evidence="2">Uncharacterized protein</fullName>
    </submittedName>
</protein>
<gene>
    <name evidence="2" type="ORF">GCM10011609_29190</name>
</gene>
<keyword evidence="1" id="KW-0472">Membrane</keyword>
<dbReference type="Proteomes" id="UP000597656">
    <property type="component" value="Unassembled WGS sequence"/>
</dbReference>
<dbReference type="EMBL" id="BMNC01000003">
    <property type="protein sequence ID" value="GGM90377.1"/>
    <property type="molecule type" value="Genomic_DNA"/>
</dbReference>
<dbReference type="RefSeq" id="WP_189155199.1">
    <property type="nucleotide sequence ID" value="NZ_BMNC01000003.1"/>
</dbReference>
<evidence type="ECO:0000256" key="1">
    <source>
        <dbReference type="SAM" id="Phobius"/>
    </source>
</evidence>
<proteinExistence type="predicted"/>
<reference evidence="3" key="1">
    <citation type="journal article" date="2019" name="Int. J. Syst. Evol. Microbiol.">
        <title>The Global Catalogue of Microorganisms (GCM) 10K type strain sequencing project: providing services to taxonomists for standard genome sequencing and annotation.</title>
        <authorList>
            <consortium name="The Broad Institute Genomics Platform"/>
            <consortium name="The Broad Institute Genome Sequencing Center for Infectious Disease"/>
            <person name="Wu L."/>
            <person name="Ma J."/>
        </authorList>
    </citation>
    <scope>NUCLEOTIDE SEQUENCE [LARGE SCALE GENOMIC DNA]</scope>
    <source>
        <strain evidence="3">CGMCC 4.7319</strain>
    </source>
</reference>
<keyword evidence="1" id="KW-0812">Transmembrane</keyword>
<comment type="caution">
    <text evidence="2">The sequence shown here is derived from an EMBL/GenBank/DDBJ whole genome shotgun (WGS) entry which is preliminary data.</text>
</comment>
<sequence length="76" mass="7959">MYRILLLATRVCLIVFLLGGVAVVVGQTVGIVVGSGPLVESFGDTVTEIACVVAAVTGALAFLLLYTQEGRQYVDE</sequence>
<keyword evidence="3" id="KW-1185">Reference proteome</keyword>
<name>A0ABQ2HSK4_9PSEU</name>
<organism evidence="2 3">
    <name type="scientific">Lentzea pudingi</name>
    <dbReference type="NCBI Taxonomy" id="1789439"/>
    <lineage>
        <taxon>Bacteria</taxon>
        <taxon>Bacillati</taxon>
        <taxon>Actinomycetota</taxon>
        <taxon>Actinomycetes</taxon>
        <taxon>Pseudonocardiales</taxon>
        <taxon>Pseudonocardiaceae</taxon>
        <taxon>Lentzea</taxon>
    </lineage>
</organism>